<keyword evidence="1" id="KW-0175">Coiled coil</keyword>
<name>A0ABD2MM46_9CUCU</name>
<evidence type="ECO:0000313" key="2">
    <source>
        <dbReference type="EMBL" id="KAL3267419.1"/>
    </source>
</evidence>
<dbReference type="EMBL" id="JABFTP020000001">
    <property type="protein sequence ID" value="KAL3267419.1"/>
    <property type="molecule type" value="Genomic_DNA"/>
</dbReference>
<protein>
    <submittedName>
        <fullName evidence="2">Uncharacterized protein</fullName>
    </submittedName>
</protein>
<feature type="coiled-coil region" evidence="1">
    <location>
        <begin position="166"/>
        <end position="200"/>
    </location>
</feature>
<feature type="coiled-coil region" evidence="1">
    <location>
        <begin position="228"/>
        <end position="449"/>
    </location>
</feature>
<keyword evidence="3" id="KW-1185">Reference proteome</keyword>
<reference evidence="2 3" key="1">
    <citation type="journal article" date="2021" name="BMC Biol.">
        <title>Horizontally acquired antibacterial genes associated with adaptive radiation of ladybird beetles.</title>
        <authorList>
            <person name="Li H.S."/>
            <person name="Tang X.F."/>
            <person name="Huang Y.H."/>
            <person name="Xu Z.Y."/>
            <person name="Chen M.L."/>
            <person name="Du X.Y."/>
            <person name="Qiu B.Y."/>
            <person name="Chen P.T."/>
            <person name="Zhang W."/>
            <person name="Slipinski A."/>
            <person name="Escalona H.E."/>
            <person name="Waterhouse R.M."/>
            <person name="Zwick A."/>
            <person name="Pang H."/>
        </authorList>
    </citation>
    <scope>NUCLEOTIDE SEQUENCE [LARGE SCALE GENOMIC DNA]</scope>
    <source>
        <strain evidence="2">SYSU2018</strain>
    </source>
</reference>
<dbReference type="AlphaFoldDB" id="A0ABD2MM46"/>
<evidence type="ECO:0000256" key="1">
    <source>
        <dbReference type="SAM" id="Coils"/>
    </source>
</evidence>
<evidence type="ECO:0000313" key="3">
    <source>
        <dbReference type="Proteomes" id="UP001516400"/>
    </source>
</evidence>
<sequence length="949" mass="110552">MSGIPKKSDTVQSSSAIPVKIAKPSSKLSIKPSRTGSLCKSQLRTPRTIPNKHTLEIQFMNKHKRLVQYKKDLIEKQRPIMDLYQNLLEIKKHLAEFGKIVEIEEIKLISIEEPERKSDHPCGDVLNQEIVQNMKSSIENIPKALMGVCQNLVGRRAAIVELLESVSQAEIESTDLADRIETLKDEGKELKNSLDVLITQSEERINELVKNWYTLLDSKSQEPSNVRLDEYENQLKQKDAILQESKHMILDLQKKLEEKRNNHEKTISEFEITIKEYTETIKKLNHELENEKRTSNEIKTRNVGNGQTIKNLRQKLNEAEAKLKEVENKNVDLSKKLKVTQDQQRQKENIWSKEKEELHKNIKDQDKLLSKLTEDRNSFQTRLETTEFKKKTGEENLINEVQSLKLQLQNVNDELNKCQIEKAEAKEKYESLEKELEKLGHEHEKNMESISKQMDWGKSLPSPDAQAELYSELLATKVTLRELEEKIKNYEKESTKWAAERTTLLDKLGNIHTTPDIRRQEEIINKYKSLLQDSENKLNEKSIEVAKLNAELKHLKIRQDALEEQNLNCPTDELRKMVADGRQKLSEIMKKSMENEQKLACYENTIEKQHKQMNEMENLLRVRDGLIGMIKAKKDELLMEKDSLTRYCKDVRNMLAETREDLRVKSEVIRDLQDKLEKKEKTCIILEKKIRELEENLAYTNEKRFKLQDTIGSMEKELQSTKAHVNQMAELQSRYDLGMTHSKNNNLKPLPSQNPTFESLTFHQQSGEFNLDLPIREMDNIRRRLYKLSNFQLPVSLSKPENREGTKSCNLLHSTKSLYTFNNKNAYQKMIELESKRYEILQKQTDESYENLSYLLRLSMPSDSPVRDKCSEKADSDVTSLVTGSHLLSESDQPVKATSNKKYGLNPKLHYNKIYLTHLSETYKDLNDSLTIIKNTLTEVDEMKNSRNK</sequence>
<feature type="coiled-coil region" evidence="1">
    <location>
        <begin position="655"/>
        <end position="710"/>
    </location>
</feature>
<dbReference type="Proteomes" id="UP001516400">
    <property type="component" value="Unassembled WGS sequence"/>
</dbReference>
<accession>A0ABD2MM46</accession>
<proteinExistence type="predicted"/>
<organism evidence="2 3">
    <name type="scientific">Cryptolaemus montrouzieri</name>
    <dbReference type="NCBI Taxonomy" id="559131"/>
    <lineage>
        <taxon>Eukaryota</taxon>
        <taxon>Metazoa</taxon>
        <taxon>Ecdysozoa</taxon>
        <taxon>Arthropoda</taxon>
        <taxon>Hexapoda</taxon>
        <taxon>Insecta</taxon>
        <taxon>Pterygota</taxon>
        <taxon>Neoptera</taxon>
        <taxon>Endopterygota</taxon>
        <taxon>Coleoptera</taxon>
        <taxon>Polyphaga</taxon>
        <taxon>Cucujiformia</taxon>
        <taxon>Coccinelloidea</taxon>
        <taxon>Coccinellidae</taxon>
        <taxon>Scymninae</taxon>
        <taxon>Scymnini</taxon>
        <taxon>Cryptolaemus</taxon>
    </lineage>
</organism>
<comment type="caution">
    <text evidence="2">The sequence shown here is derived from an EMBL/GenBank/DDBJ whole genome shotgun (WGS) entry which is preliminary data.</text>
</comment>
<gene>
    <name evidence="2" type="ORF">HHI36_011546</name>
</gene>
<feature type="coiled-coil region" evidence="1">
    <location>
        <begin position="473"/>
        <end position="565"/>
    </location>
</feature>